<comment type="catalytic activity">
    <reaction evidence="15">
        <text>a 1,2-diacyl-sn-glycero-3-phospho-L-serine(in) = a 1,2-diacyl-sn-glycero-3-phospho-L-serine(out)</text>
        <dbReference type="Rhea" id="RHEA:38663"/>
        <dbReference type="ChEBI" id="CHEBI:57262"/>
    </reaction>
</comment>
<comment type="catalytic activity">
    <reaction evidence="16">
        <text>a 1,2-diacyl-sn-glycero-3-phosphoethanolamine(in) = a 1,2-diacyl-sn-glycero-3-phosphoethanolamine(out)</text>
        <dbReference type="Rhea" id="RHEA:38895"/>
        <dbReference type="ChEBI" id="CHEBI:64612"/>
    </reaction>
</comment>
<gene>
    <name evidence="21" type="ORF">E3P99_01901</name>
</gene>
<evidence type="ECO:0000313" key="22">
    <source>
        <dbReference type="Proteomes" id="UP000310189"/>
    </source>
</evidence>
<feature type="transmembrane region" description="Helical" evidence="19">
    <location>
        <begin position="163"/>
        <end position="188"/>
    </location>
</feature>
<dbReference type="Pfam" id="PF04109">
    <property type="entry name" value="ATG9"/>
    <property type="match status" value="1"/>
</dbReference>
<sequence>MNLYSLTWTYLIKDAGCLSRAFITTPNNSSMDISTPILNMLMNSRRSNYTRIQDEENDIHETVELNPRHTDDDDGPPPSILVEGEQRDRRSSHDTPAHSPLKYTHDTPLHTQSTNGHKPLKEMSAHQLAMWKWVNVQNLDKFLQDAYSYYTNKGIYCIVLTKALNLATVAFVFLFSTFLLGCIDYSAINHDGSLSDIVIPQCVKRFSFFTWIWLLAFGAFYIYQVLTFVLSLRALVDMYKFYTHVLHIPDTDVQTISWEEIVSRISQIRQSNPLTAISSLDVSQSPAVRLDALDVANRIMRQENYLIALFNKDILNIDIPVQNRFLRKLLGFVTSNGLTKALEWNLSFALLGHVFDEKGQVKPHILQSSARGRNTQELKTRFTILAIVNLLLAPFLVIFLLFYSFFRYFEEYHKNPSSIGSRNYTELAKWKFREFNELQHIFQRRLNLSYDDAQNYIAQFPNEKVAIIARFVAFVAGSFAAVLILASVVDPDMFLHFEISPQRTTVFYIGVFGTVLAIARGMVPAENEVNDPSKLLRRACAHTHHLPQDWQNELHSKKVHVEFSKLFELKVVILLQEIVSVLFTPVILYYSLPKSASAIIDFIAQSTVKVDQLGYICSFAHFDFVRHGNTKFGAPKDAQNVKLMSEDGKLEKSVMNFKAANPKWMPSDQAGSVFVQKMSDSITPTSRRTAAVKSPEMGLGEVYEDERESHNVEDGFGAANGADDGDRGMLRMLQQFSFTRNHSNNFPQPF</sequence>
<keyword evidence="8 19" id="KW-0812">Transmembrane</keyword>
<name>A0A4T0FQA9_9BASI</name>
<keyword evidence="7 19" id="KW-0813">Transport</keyword>
<dbReference type="GO" id="GO:0006869">
    <property type="term" value="P:lipid transport"/>
    <property type="evidence" value="ECO:0007669"/>
    <property type="project" value="UniProtKB-KW"/>
</dbReference>
<comment type="catalytic activity">
    <reaction evidence="17">
        <text>a 1,2-diacyl-sn-glycero-3-phospho-(1D-myo-inositol-3-phosphate)(in) = a 1,2-diacyl-sn-glycero-3-phospho-(1D-myo-inositol-3-phosphate)(out)</text>
        <dbReference type="Rhea" id="RHEA:67920"/>
        <dbReference type="ChEBI" id="CHEBI:58088"/>
    </reaction>
</comment>
<evidence type="ECO:0000256" key="4">
    <source>
        <dbReference type="ARBA" id="ARBA00004653"/>
    </source>
</evidence>
<dbReference type="AlphaFoldDB" id="A0A4T0FQA9"/>
<dbReference type="PANTHER" id="PTHR13038">
    <property type="entry name" value="APG9 AUTOPHAGY 9"/>
    <property type="match status" value="1"/>
</dbReference>
<keyword evidence="10 19" id="KW-0072">Autophagy</keyword>
<evidence type="ECO:0000256" key="2">
    <source>
        <dbReference type="ARBA" id="ARBA00004477"/>
    </source>
</evidence>
<dbReference type="GO" id="GO:0034045">
    <property type="term" value="C:phagophore assembly site membrane"/>
    <property type="evidence" value="ECO:0007669"/>
    <property type="project" value="UniProtKB-SubCell"/>
</dbReference>
<keyword evidence="9 19" id="KW-1133">Transmembrane helix</keyword>
<keyword evidence="11" id="KW-0333">Golgi apparatus</keyword>
<dbReference type="GO" id="GO:0061709">
    <property type="term" value="P:reticulophagy"/>
    <property type="evidence" value="ECO:0007669"/>
    <property type="project" value="TreeGrafter"/>
</dbReference>
<dbReference type="GO" id="GO:0034497">
    <property type="term" value="P:protein localization to phagophore assembly site"/>
    <property type="evidence" value="ECO:0007669"/>
    <property type="project" value="TreeGrafter"/>
</dbReference>
<dbReference type="GO" id="GO:0034727">
    <property type="term" value="P:piecemeal microautophagy of the nucleus"/>
    <property type="evidence" value="ECO:0007669"/>
    <property type="project" value="TreeGrafter"/>
</dbReference>
<keyword evidence="22" id="KW-1185">Reference proteome</keyword>
<reference evidence="21 22" key="1">
    <citation type="submission" date="2019-03" db="EMBL/GenBank/DDBJ databases">
        <title>Sequencing 23 genomes of Wallemia ichthyophaga.</title>
        <authorList>
            <person name="Gostincar C."/>
        </authorList>
    </citation>
    <scope>NUCLEOTIDE SEQUENCE [LARGE SCALE GENOMIC DNA]</scope>
    <source>
        <strain evidence="21 22">EXF-5753</strain>
    </source>
</reference>
<evidence type="ECO:0000256" key="11">
    <source>
        <dbReference type="ARBA" id="ARBA00023034"/>
    </source>
</evidence>
<proteinExistence type="inferred from homology"/>
<accession>A0A4T0FQA9</accession>
<evidence type="ECO:0000256" key="5">
    <source>
        <dbReference type="ARBA" id="ARBA00006185"/>
    </source>
</evidence>
<feature type="transmembrane region" description="Helical" evidence="19">
    <location>
        <begin position="506"/>
        <end position="523"/>
    </location>
</feature>
<comment type="function">
    <text evidence="19">Phospholipid scramblase involved in autophagy. Cycles between the preautophagosomal structure/phagophore assembly site (PAS) and the cytoplasmic vesicle pool and supplies membrane for the growing autophagosome. Lipid scramblase activity plays a key role in preautophagosomal structure/phagophore assembly by distributing the phospholipids that arrive through ATG2 from the cytoplasmic to the luminal leaflet of the bilayer, thereby driving autophagosomal membrane expansion.</text>
</comment>
<keyword evidence="13 19" id="KW-0472">Membrane</keyword>
<dbReference type="Proteomes" id="UP000310189">
    <property type="component" value="Unassembled WGS sequence"/>
</dbReference>
<keyword evidence="14" id="KW-0968">Cytoplasmic vesicle</keyword>
<dbReference type="GO" id="GO:0005789">
    <property type="term" value="C:endoplasmic reticulum membrane"/>
    <property type="evidence" value="ECO:0007669"/>
    <property type="project" value="UniProtKB-SubCell"/>
</dbReference>
<dbReference type="GO" id="GO:0000139">
    <property type="term" value="C:Golgi membrane"/>
    <property type="evidence" value="ECO:0007669"/>
    <property type="project" value="UniProtKB-SubCell"/>
</dbReference>
<feature type="transmembrane region" description="Helical" evidence="19">
    <location>
        <begin position="208"/>
        <end position="232"/>
    </location>
</feature>
<feature type="transmembrane region" description="Helical" evidence="19">
    <location>
        <begin position="571"/>
        <end position="592"/>
    </location>
</feature>
<evidence type="ECO:0000256" key="17">
    <source>
        <dbReference type="ARBA" id="ARBA00024621"/>
    </source>
</evidence>
<evidence type="ECO:0000256" key="1">
    <source>
        <dbReference type="ARBA" id="ARBA00004439"/>
    </source>
</evidence>
<dbReference type="GO" id="GO:0030659">
    <property type="term" value="C:cytoplasmic vesicle membrane"/>
    <property type="evidence" value="ECO:0007669"/>
    <property type="project" value="UniProtKB-SubCell"/>
</dbReference>
<dbReference type="GO" id="GO:0000422">
    <property type="term" value="P:autophagy of mitochondrion"/>
    <property type="evidence" value="ECO:0007669"/>
    <property type="project" value="TreeGrafter"/>
</dbReference>
<evidence type="ECO:0000256" key="16">
    <source>
        <dbReference type="ARBA" id="ARBA00024615"/>
    </source>
</evidence>
<evidence type="ECO:0000256" key="19">
    <source>
        <dbReference type="RuleBase" id="RU364027"/>
    </source>
</evidence>
<keyword evidence="12 19" id="KW-0445">Lipid transport</keyword>
<dbReference type="OrthoDB" id="2020634at2759"/>
<comment type="similarity">
    <text evidence="5 19">Belongs to the ATG9 family.</text>
</comment>
<comment type="catalytic activity">
    <reaction evidence="18">
        <text>a 1,2-diacyl-sn-glycero-3-phosphocholine(in) = a 1,2-diacyl-sn-glycero-3-phosphocholine(out)</text>
        <dbReference type="Rhea" id="RHEA:38571"/>
        <dbReference type="ChEBI" id="CHEBI:57643"/>
    </reaction>
</comment>
<dbReference type="EMBL" id="SPNW01000024">
    <property type="protein sequence ID" value="TIA89764.1"/>
    <property type="molecule type" value="Genomic_DNA"/>
</dbReference>
<dbReference type="GO" id="GO:0005776">
    <property type="term" value="C:autophagosome"/>
    <property type="evidence" value="ECO:0007669"/>
    <property type="project" value="TreeGrafter"/>
</dbReference>
<evidence type="ECO:0000256" key="3">
    <source>
        <dbReference type="ARBA" id="ARBA00004511"/>
    </source>
</evidence>
<evidence type="ECO:0000256" key="15">
    <source>
        <dbReference type="ARBA" id="ARBA00024479"/>
    </source>
</evidence>
<evidence type="ECO:0000256" key="9">
    <source>
        <dbReference type="ARBA" id="ARBA00022989"/>
    </source>
</evidence>
<organism evidence="21 22">
    <name type="scientific">Wallemia hederae</name>
    <dbReference type="NCBI Taxonomy" id="1540922"/>
    <lineage>
        <taxon>Eukaryota</taxon>
        <taxon>Fungi</taxon>
        <taxon>Dikarya</taxon>
        <taxon>Basidiomycota</taxon>
        <taxon>Wallemiomycotina</taxon>
        <taxon>Wallemiomycetes</taxon>
        <taxon>Wallemiales</taxon>
        <taxon>Wallemiaceae</taxon>
        <taxon>Wallemia</taxon>
    </lineage>
</organism>
<protein>
    <recommendedName>
        <fullName evidence="6 19">Autophagy-related protein 9</fullName>
    </recommendedName>
</protein>
<evidence type="ECO:0000313" key="21">
    <source>
        <dbReference type="EMBL" id="TIA89764.1"/>
    </source>
</evidence>
<evidence type="ECO:0000256" key="18">
    <source>
        <dbReference type="ARBA" id="ARBA00024631"/>
    </source>
</evidence>
<feature type="transmembrane region" description="Helical" evidence="19">
    <location>
        <begin position="465"/>
        <end position="486"/>
    </location>
</feature>
<feature type="region of interest" description="Disordered" evidence="20">
    <location>
        <begin position="63"/>
        <end position="118"/>
    </location>
</feature>
<evidence type="ECO:0000256" key="12">
    <source>
        <dbReference type="ARBA" id="ARBA00023055"/>
    </source>
</evidence>
<feature type="transmembrane region" description="Helical" evidence="19">
    <location>
        <begin position="382"/>
        <end position="406"/>
    </location>
</feature>
<comment type="subcellular location">
    <subcellularLocation>
        <location evidence="1">Cytoplasmic vesicle membrane</location>
        <topology evidence="1">Multi-pass membrane protein</topology>
    </subcellularLocation>
    <subcellularLocation>
        <location evidence="2">Endoplasmic reticulum membrane</location>
        <topology evidence="2">Multi-pass membrane protein</topology>
    </subcellularLocation>
    <subcellularLocation>
        <location evidence="4">Golgi apparatus membrane</location>
        <topology evidence="4">Multi-pass membrane protein</topology>
    </subcellularLocation>
    <subcellularLocation>
        <location evidence="3 19">Preautophagosomal structure membrane</location>
        <topology evidence="3 19">Multi-pass membrane protein</topology>
    </subcellularLocation>
</comment>
<evidence type="ECO:0000256" key="10">
    <source>
        <dbReference type="ARBA" id="ARBA00023006"/>
    </source>
</evidence>
<evidence type="ECO:0000256" key="8">
    <source>
        <dbReference type="ARBA" id="ARBA00022692"/>
    </source>
</evidence>
<evidence type="ECO:0000256" key="14">
    <source>
        <dbReference type="ARBA" id="ARBA00023329"/>
    </source>
</evidence>
<evidence type="ECO:0000256" key="13">
    <source>
        <dbReference type="ARBA" id="ARBA00023136"/>
    </source>
</evidence>
<feature type="compositionally biased region" description="Basic and acidic residues" evidence="20">
    <location>
        <begin position="84"/>
        <end position="96"/>
    </location>
</feature>
<evidence type="ECO:0000256" key="6">
    <source>
        <dbReference type="ARBA" id="ARBA00018074"/>
    </source>
</evidence>
<dbReference type="InterPro" id="IPR007241">
    <property type="entry name" value="Autophagy-rel_prot_9"/>
</dbReference>
<comment type="caution">
    <text evidence="21">The sequence shown here is derived from an EMBL/GenBank/DDBJ whole genome shotgun (WGS) entry which is preliminary data.</text>
</comment>
<dbReference type="PANTHER" id="PTHR13038:SF10">
    <property type="entry name" value="AUTOPHAGY-RELATED PROTEIN 9"/>
    <property type="match status" value="1"/>
</dbReference>
<evidence type="ECO:0000256" key="20">
    <source>
        <dbReference type="SAM" id="MobiDB-lite"/>
    </source>
</evidence>
<evidence type="ECO:0000256" key="7">
    <source>
        <dbReference type="ARBA" id="ARBA00022448"/>
    </source>
</evidence>